<dbReference type="SUPFAM" id="SSF56059">
    <property type="entry name" value="Glutathione synthetase ATP-binding domain-like"/>
    <property type="match status" value="1"/>
</dbReference>
<proteinExistence type="predicted"/>
<comment type="caution">
    <text evidence="1">The sequence shown here is derived from an EMBL/GenBank/DDBJ whole genome shotgun (WGS) entry which is preliminary data.</text>
</comment>
<name>A0A5R9GJ78_9BACL</name>
<reference evidence="1 2" key="1">
    <citation type="submission" date="2019-05" db="EMBL/GenBank/DDBJ databases">
        <authorList>
            <person name="Narsing Rao M.P."/>
            <person name="Li W.J."/>
        </authorList>
    </citation>
    <scope>NUCLEOTIDE SEQUENCE [LARGE SCALE GENOMIC DNA]</scope>
    <source>
        <strain evidence="1 2">SYSU_K30003</strain>
    </source>
</reference>
<evidence type="ECO:0000313" key="2">
    <source>
        <dbReference type="Proteomes" id="UP000309676"/>
    </source>
</evidence>
<evidence type="ECO:0000313" key="1">
    <source>
        <dbReference type="EMBL" id="TLS53478.1"/>
    </source>
</evidence>
<sequence length="366" mass="41120">MGVYRPLIRLGGEAMIGMLYPRTLISSLMKGGRSFEKPDFYVQAAREAGEEMWFFSLVDIDWKEGTARGWNGVDPVWKRRPIPDVILNRTRTTRASARRSILRLKRMGKLVCNERNVVSKLTIHRILAKEPALQPYLPETASLTARAVNDLLTANRNVFLKPSRASVGNGIIRISRAGGATYAEVNRLGRTERKRIDVRRIAALVKGRRRNYLVQQGIPLMKYRGRPVDFRVSIQRGADGNWQCTGMVGKVARKRAIVTNLHCGGTSMKAVELFREWGWNPAEVEARVAALGVSIASALERELPPIADLGLDIALDDQGHPWFIESNFRDLRITFRNAGDRQTWAATFQNPVRYAAALLRSREGGA</sequence>
<dbReference type="EMBL" id="VCIW01000002">
    <property type="protein sequence ID" value="TLS53478.1"/>
    <property type="molecule type" value="Genomic_DNA"/>
</dbReference>
<dbReference type="Gene3D" id="3.30.470.20">
    <property type="entry name" value="ATP-grasp fold, B domain"/>
    <property type="match status" value="1"/>
</dbReference>
<dbReference type="AlphaFoldDB" id="A0A5R9GJ78"/>
<protein>
    <submittedName>
        <fullName evidence="1">YheC/YheD family protein</fullName>
    </submittedName>
</protein>
<organism evidence="1 2">
    <name type="scientific">Paenibacillus antri</name>
    <dbReference type="NCBI Taxonomy" id="2582848"/>
    <lineage>
        <taxon>Bacteria</taxon>
        <taxon>Bacillati</taxon>
        <taxon>Bacillota</taxon>
        <taxon>Bacilli</taxon>
        <taxon>Bacillales</taxon>
        <taxon>Paenibacillaceae</taxon>
        <taxon>Paenibacillus</taxon>
    </lineage>
</organism>
<dbReference type="Pfam" id="PF14398">
    <property type="entry name" value="ATPgrasp_YheCD"/>
    <property type="match status" value="1"/>
</dbReference>
<keyword evidence="2" id="KW-1185">Reference proteome</keyword>
<gene>
    <name evidence="1" type="ORF">FE782_04185</name>
</gene>
<dbReference type="InterPro" id="IPR026838">
    <property type="entry name" value="YheC/D"/>
</dbReference>
<dbReference type="Proteomes" id="UP000309676">
    <property type="component" value="Unassembled WGS sequence"/>
</dbReference>
<accession>A0A5R9GJ78</accession>